<dbReference type="Proteomes" id="UP000298030">
    <property type="component" value="Unassembled WGS sequence"/>
</dbReference>
<proteinExistence type="predicted"/>
<evidence type="ECO:0000313" key="2">
    <source>
        <dbReference type="Proteomes" id="UP000298030"/>
    </source>
</evidence>
<sequence length="219" mass="25187">MVQPPKHQPWVEEGWALRGPDGLPGPLDNQYNRKDYGEEYETTLSRGRRTIAVMEPSSWKSAMPGEPGCLNRLTAMHYDILEEVLRYIGPRDPHRLSWADTSWAKVLANSDSKIIWEDARSLYCVPDPPQGFTERGWAGLLFETVCECCGKNKALEVDWMLLKRICGGCRETQSLTDTFKFKSIHPQEDESVLHYTPHTFLNSRSLHVRQEATMTFRFP</sequence>
<evidence type="ECO:0000313" key="1">
    <source>
        <dbReference type="EMBL" id="TEB30897.1"/>
    </source>
</evidence>
<dbReference type="OrthoDB" id="2322499at2759"/>
<protein>
    <recommendedName>
        <fullName evidence="3">F-box domain-containing protein</fullName>
    </recommendedName>
</protein>
<keyword evidence="2" id="KW-1185">Reference proteome</keyword>
<gene>
    <name evidence="1" type="ORF">FA13DRAFT_1733308</name>
</gene>
<reference evidence="1 2" key="1">
    <citation type="journal article" date="2019" name="Nat. Ecol. Evol.">
        <title>Megaphylogeny resolves global patterns of mushroom evolution.</title>
        <authorList>
            <person name="Varga T."/>
            <person name="Krizsan K."/>
            <person name="Foldi C."/>
            <person name="Dima B."/>
            <person name="Sanchez-Garcia M."/>
            <person name="Sanchez-Ramirez S."/>
            <person name="Szollosi G.J."/>
            <person name="Szarkandi J.G."/>
            <person name="Papp V."/>
            <person name="Albert L."/>
            <person name="Andreopoulos W."/>
            <person name="Angelini C."/>
            <person name="Antonin V."/>
            <person name="Barry K.W."/>
            <person name="Bougher N.L."/>
            <person name="Buchanan P."/>
            <person name="Buyck B."/>
            <person name="Bense V."/>
            <person name="Catcheside P."/>
            <person name="Chovatia M."/>
            <person name="Cooper J."/>
            <person name="Damon W."/>
            <person name="Desjardin D."/>
            <person name="Finy P."/>
            <person name="Geml J."/>
            <person name="Haridas S."/>
            <person name="Hughes K."/>
            <person name="Justo A."/>
            <person name="Karasinski D."/>
            <person name="Kautmanova I."/>
            <person name="Kiss B."/>
            <person name="Kocsube S."/>
            <person name="Kotiranta H."/>
            <person name="LaButti K.M."/>
            <person name="Lechner B.E."/>
            <person name="Liimatainen K."/>
            <person name="Lipzen A."/>
            <person name="Lukacs Z."/>
            <person name="Mihaltcheva S."/>
            <person name="Morgado L.N."/>
            <person name="Niskanen T."/>
            <person name="Noordeloos M.E."/>
            <person name="Ohm R.A."/>
            <person name="Ortiz-Santana B."/>
            <person name="Ovrebo C."/>
            <person name="Racz N."/>
            <person name="Riley R."/>
            <person name="Savchenko A."/>
            <person name="Shiryaev A."/>
            <person name="Soop K."/>
            <person name="Spirin V."/>
            <person name="Szebenyi C."/>
            <person name="Tomsovsky M."/>
            <person name="Tulloss R.E."/>
            <person name="Uehling J."/>
            <person name="Grigoriev I.V."/>
            <person name="Vagvolgyi C."/>
            <person name="Papp T."/>
            <person name="Martin F.M."/>
            <person name="Miettinen O."/>
            <person name="Hibbett D.S."/>
            <person name="Nagy L.G."/>
        </authorList>
    </citation>
    <scope>NUCLEOTIDE SEQUENCE [LARGE SCALE GENOMIC DNA]</scope>
    <source>
        <strain evidence="1 2">FP101781</strain>
    </source>
</reference>
<comment type="caution">
    <text evidence="1">The sequence shown here is derived from an EMBL/GenBank/DDBJ whole genome shotgun (WGS) entry which is preliminary data.</text>
</comment>
<dbReference type="EMBL" id="QPFP01000021">
    <property type="protein sequence ID" value="TEB30897.1"/>
    <property type="molecule type" value="Genomic_DNA"/>
</dbReference>
<name>A0A4Y7T9Q4_COPMI</name>
<dbReference type="AlphaFoldDB" id="A0A4Y7T9Q4"/>
<accession>A0A4Y7T9Q4</accession>
<evidence type="ECO:0008006" key="3">
    <source>
        <dbReference type="Google" id="ProtNLM"/>
    </source>
</evidence>
<organism evidence="1 2">
    <name type="scientific">Coprinellus micaceus</name>
    <name type="common">Glistening ink-cap mushroom</name>
    <name type="synonym">Coprinus micaceus</name>
    <dbReference type="NCBI Taxonomy" id="71717"/>
    <lineage>
        <taxon>Eukaryota</taxon>
        <taxon>Fungi</taxon>
        <taxon>Dikarya</taxon>
        <taxon>Basidiomycota</taxon>
        <taxon>Agaricomycotina</taxon>
        <taxon>Agaricomycetes</taxon>
        <taxon>Agaricomycetidae</taxon>
        <taxon>Agaricales</taxon>
        <taxon>Agaricineae</taxon>
        <taxon>Psathyrellaceae</taxon>
        <taxon>Coprinellus</taxon>
    </lineage>
</organism>